<keyword evidence="5" id="KW-0597">Phosphoprotein</keyword>
<dbReference type="SUPFAM" id="SSF56112">
    <property type="entry name" value="Protein kinase-like (PK-like)"/>
    <property type="match status" value="1"/>
</dbReference>
<dbReference type="GO" id="GO:0004674">
    <property type="term" value="F:protein serine/threonine kinase activity"/>
    <property type="evidence" value="ECO:0007669"/>
    <property type="project" value="UniProtKB-KW"/>
</dbReference>
<keyword evidence="7" id="KW-0808">Transferase</keyword>
<evidence type="ECO:0000256" key="7">
    <source>
        <dbReference type="ARBA" id="ARBA00022679"/>
    </source>
</evidence>
<evidence type="ECO:0000256" key="12">
    <source>
        <dbReference type="ARBA" id="ARBA00022777"/>
    </source>
</evidence>
<keyword evidence="9" id="KW-0732">Signal</keyword>
<evidence type="ECO:0000256" key="5">
    <source>
        <dbReference type="ARBA" id="ARBA00022553"/>
    </source>
</evidence>
<protein>
    <recommendedName>
        <fullName evidence="2">non-specific serine/threonine protein kinase</fullName>
        <ecNumber evidence="2">2.7.11.1</ecNumber>
    </recommendedName>
</protein>
<dbReference type="InterPro" id="IPR051564">
    <property type="entry name" value="LRR_receptor-like_kinase"/>
</dbReference>
<evidence type="ECO:0000256" key="16">
    <source>
        <dbReference type="ARBA" id="ARBA00023170"/>
    </source>
</evidence>
<comment type="catalytic activity">
    <reaction evidence="19">
        <text>L-seryl-[protein] + ATP = O-phospho-L-seryl-[protein] + ADP + H(+)</text>
        <dbReference type="Rhea" id="RHEA:17989"/>
        <dbReference type="Rhea" id="RHEA-COMP:9863"/>
        <dbReference type="Rhea" id="RHEA-COMP:11604"/>
        <dbReference type="ChEBI" id="CHEBI:15378"/>
        <dbReference type="ChEBI" id="CHEBI:29999"/>
        <dbReference type="ChEBI" id="CHEBI:30616"/>
        <dbReference type="ChEBI" id="CHEBI:83421"/>
        <dbReference type="ChEBI" id="CHEBI:456216"/>
        <dbReference type="EC" id="2.7.11.1"/>
    </reaction>
</comment>
<feature type="domain" description="Protein kinase" evidence="20">
    <location>
        <begin position="1"/>
        <end position="221"/>
    </location>
</feature>
<dbReference type="Gene3D" id="1.10.510.10">
    <property type="entry name" value="Transferase(Phosphotransferase) domain 1"/>
    <property type="match status" value="1"/>
</dbReference>
<evidence type="ECO:0000256" key="11">
    <source>
        <dbReference type="ARBA" id="ARBA00022741"/>
    </source>
</evidence>
<accession>A0AAF1BC35</accession>
<evidence type="ECO:0000256" key="17">
    <source>
        <dbReference type="ARBA" id="ARBA00023180"/>
    </source>
</evidence>
<gene>
    <name evidence="21" type="ORF">DCAR_0831977</name>
</gene>
<reference evidence="21" key="1">
    <citation type="journal article" date="2016" name="Nat. Genet.">
        <title>A high-quality carrot genome assembly provides new insights into carotenoid accumulation and asterid genome evolution.</title>
        <authorList>
            <person name="Iorizzo M."/>
            <person name="Ellison S."/>
            <person name="Senalik D."/>
            <person name="Zeng P."/>
            <person name="Satapoomin P."/>
            <person name="Huang J."/>
            <person name="Bowman M."/>
            <person name="Iovene M."/>
            <person name="Sanseverino W."/>
            <person name="Cavagnaro P."/>
            <person name="Yildiz M."/>
            <person name="Macko-Podgorni A."/>
            <person name="Moranska E."/>
            <person name="Grzebelus E."/>
            <person name="Grzebelus D."/>
            <person name="Ashrafi H."/>
            <person name="Zheng Z."/>
            <person name="Cheng S."/>
            <person name="Spooner D."/>
            <person name="Van Deynze A."/>
            <person name="Simon P."/>
        </authorList>
    </citation>
    <scope>NUCLEOTIDE SEQUENCE</scope>
    <source>
        <tissue evidence="21">Leaf</tissue>
    </source>
</reference>
<keyword evidence="22" id="KW-1185">Reference proteome</keyword>
<evidence type="ECO:0000256" key="2">
    <source>
        <dbReference type="ARBA" id="ARBA00012513"/>
    </source>
</evidence>
<keyword evidence="10" id="KW-0677">Repeat</keyword>
<name>A0AAF1BC35_DAUCS</name>
<evidence type="ECO:0000256" key="8">
    <source>
        <dbReference type="ARBA" id="ARBA00022692"/>
    </source>
</evidence>
<dbReference type="PROSITE" id="PS00108">
    <property type="entry name" value="PROTEIN_KINASE_ST"/>
    <property type="match status" value="1"/>
</dbReference>
<dbReference type="SMART" id="SM00220">
    <property type="entry name" value="S_TKc"/>
    <property type="match status" value="1"/>
</dbReference>
<evidence type="ECO:0000256" key="14">
    <source>
        <dbReference type="ARBA" id="ARBA00022989"/>
    </source>
</evidence>
<dbReference type="PANTHER" id="PTHR48055:SF55">
    <property type="entry name" value="PROTEIN KINASE DOMAIN-CONTAINING PROTEIN"/>
    <property type="match status" value="1"/>
</dbReference>
<dbReference type="InterPro" id="IPR000719">
    <property type="entry name" value="Prot_kinase_dom"/>
</dbReference>
<dbReference type="InterPro" id="IPR008271">
    <property type="entry name" value="Ser/Thr_kinase_AS"/>
</dbReference>
<keyword evidence="17" id="KW-0325">Glycoprotein</keyword>
<evidence type="ECO:0000313" key="22">
    <source>
        <dbReference type="Proteomes" id="UP000077755"/>
    </source>
</evidence>
<reference evidence="21" key="2">
    <citation type="submission" date="2022-03" db="EMBL/GenBank/DDBJ databases">
        <title>Draft title - Genomic analysis of global carrot germplasm unveils the trajectory of domestication and the origin of high carotenoid orange carrot.</title>
        <authorList>
            <person name="Iorizzo M."/>
            <person name="Ellison S."/>
            <person name="Senalik D."/>
            <person name="Macko-Podgorni A."/>
            <person name="Grzebelus D."/>
            <person name="Bostan H."/>
            <person name="Rolling W."/>
            <person name="Curaba J."/>
            <person name="Simon P."/>
        </authorList>
    </citation>
    <scope>NUCLEOTIDE SEQUENCE</scope>
    <source>
        <tissue evidence="21">Leaf</tissue>
    </source>
</reference>
<dbReference type="AlphaFoldDB" id="A0AAF1BC35"/>
<comment type="catalytic activity">
    <reaction evidence="18">
        <text>L-threonyl-[protein] + ATP = O-phospho-L-threonyl-[protein] + ADP + H(+)</text>
        <dbReference type="Rhea" id="RHEA:46608"/>
        <dbReference type="Rhea" id="RHEA-COMP:11060"/>
        <dbReference type="Rhea" id="RHEA-COMP:11605"/>
        <dbReference type="ChEBI" id="CHEBI:15378"/>
        <dbReference type="ChEBI" id="CHEBI:30013"/>
        <dbReference type="ChEBI" id="CHEBI:30616"/>
        <dbReference type="ChEBI" id="CHEBI:61977"/>
        <dbReference type="ChEBI" id="CHEBI:456216"/>
        <dbReference type="EC" id="2.7.11.1"/>
    </reaction>
</comment>
<evidence type="ECO:0000259" key="20">
    <source>
        <dbReference type="PROSITE" id="PS50011"/>
    </source>
</evidence>
<keyword evidence="15" id="KW-0472">Membrane</keyword>
<sequence length="221" mass="24789">MDQGSLEMWLHPTYKSNHHGPIKPRILTLYARISIGIDIAYALDYLHNQCKNQIIHCDLKPGNILIDKNMFARIADFGLAITLPEYPSMNLCSSSTGIRGTTGYIAPEYGLGCKMTTKGDTYSFGILLLEMLTGKKPTNRMFRGGLNLHNFVSLSLPDDVIKITDPLMKVMTSANKGDDKRVEDCLTRMYSIGLACSKTSAKDRPDMRDVLYELESIRNIF</sequence>
<dbReference type="Pfam" id="PF00069">
    <property type="entry name" value="Pkinase"/>
    <property type="match status" value="1"/>
</dbReference>
<proteinExistence type="predicted"/>
<keyword evidence="3" id="KW-1003">Cell membrane</keyword>
<evidence type="ECO:0000256" key="15">
    <source>
        <dbReference type="ARBA" id="ARBA00023136"/>
    </source>
</evidence>
<dbReference type="FunFam" id="1.10.510.10:FF:000358">
    <property type="entry name" value="Putative leucine-rich repeat receptor-like serine/threonine-protein kinase"/>
    <property type="match status" value="1"/>
</dbReference>
<evidence type="ECO:0000256" key="6">
    <source>
        <dbReference type="ARBA" id="ARBA00022614"/>
    </source>
</evidence>
<evidence type="ECO:0000256" key="4">
    <source>
        <dbReference type="ARBA" id="ARBA00022527"/>
    </source>
</evidence>
<keyword evidence="16" id="KW-0675">Receptor</keyword>
<keyword evidence="4" id="KW-0723">Serine/threonine-protein kinase</keyword>
<evidence type="ECO:0000313" key="21">
    <source>
        <dbReference type="EMBL" id="WOH12473.1"/>
    </source>
</evidence>
<evidence type="ECO:0000256" key="18">
    <source>
        <dbReference type="ARBA" id="ARBA00047899"/>
    </source>
</evidence>
<dbReference type="InterPro" id="IPR011009">
    <property type="entry name" value="Kinase-like_dom_sf"/>
</dbReference>
<dbReference type="Proteomes" id="UP000077755">
    <property type="component" value="Chromosome 8"/>
</dbReference>
<comment type="subcellular location">
    <subcellularLocation>
        <location evidence="1">Cell membrane</location>
        <topology evidence="1">Single-pass membrane protein</topology>
    </subcellularLocation>
</comment>
<evidence type="ECO:0000256" key="9">
    <source>
        <dbReference type="ARBA" id="ARBA00022729"/>
    </source>
</evidence>
<organism evidence="21 22">
    <name type="scientific">Daucus carota subsp. sativus</name>
    <name type="common">Carrot</name>
    <dbReference type="NCBI Taxonomy" id="79200"/>
    <lineage>
        <taxon>Eukaryota</taxon>
        <taxon>Viridiplantae</taxon>
        <taxon>Streptophyta</taxon>
        <taxon>Embryophyta</taxon>
        <taxon>Tracheophyta</taxon>
        <taxon>Spermatophyta</taxon>
        <taxon>Magnoliopsida</taxon>
        <taxon>eudicotyledons</taxon>
        <taxon>Gunneridae</taxon>
        <taxon>Pentapetalae</taxon>
        <taxon>asterids</taxon>
        <taxon>campanulids</taxon>
        <taxon>Apiales</taxon>
        <taxon>Apiaceae</taxon>
        <taxon>Apioideae</taxon>
        <taxon>Scandiceae</taxon>
        <taxon>Daucinae</taxon>
        <taxon>Daucus</taxon>
        <taxon>Daucus sect. Daucus</taxon>
    </lineage>
</organism>
<keyword evidence="13" id="KW-0067">ATP-binding</keyword>
<evidence type="ECO:0000256" key="10">
    <source>
        <dbReference type="ARBA" id="ARBA00022737"/>
    </source>
</evidence>
<evidence type="ECO:0000256" key="19">
    <source>
        <dbReference type="ARBA" id="ARBA00048679"/>
    </source>
</evidence>
<dbReference type="PANTHER" id="PTHR48055">
    <property type="entry name" value="LEUCINE-RICH REPEAT RECEPTOR PROTEIN KINASE EMS1"/>
    <property type="match status" value="1"/>
</dbReference>
<evidence type="ECO:0000256" key="3">
    <source>
        <dbReference type="ARBA" id="ARBA00022475"/>
    </source>
</evidence>
<dbReference type="GO" id="GO:0005524">
    <property type="term" value="F:ATP binding"/>
    <property type="evidence" value="ECO:0007669"/>
    <property type="project" value="UniProtKB-KW"/>
</dbReference>
<dbReference type="GO" id="GO:0005886">
    <property type="term" value="C:plasma membrane"/>
    <property type="evidence" value="ECO:0007669"/>
    <property type="project" value="UniProtKB-SubCell"/>
</dbReference>
<evidence type="ECO:0000256" key="13">
    <source>
        <dbReference type="ARBA" id="ARBA00022840"/>
    </source>
</evidence>
<keyword evidence="11" id="KW-0547">Nucleotide-binding</keyword>
<dbReference type="EMBL" id="CP093350">
    <property type="protein sequence ID" value="WOH12473.1"/>
    <property type="molecule type" value="Genomic_DNA"/>
</dbReference>
<dbReference type="EC" id="2.7.11.1" evidence="2"/>
<keyword evidence="14" id="KW-1133">Transmembrane helix</keyword>
<keyword evidence="12" id="KW-0418">Kinase</keyword>
<evidence type="ECO:0000256" key="1">
    <source>
        <dbReference type="ARBA" id="ARBA00004162"/>
    </source>
</evidence>
<dbReference type="PROSITE" id="PS50011">
    <property type="entry name" value="PROTEIN_KINASE_DOM"/>
    <property type="match status" value="1"/>
</dbReference>
<keyword evidence="8" id="KW-0812">Transmembrane</keyword>
<keyword evidence="6" id="KW-0433">Leucine-rich repeat</keyword>